<evidence type="ECO:0000259" key="10">
    <source>
        <dbReference type="Pfam" id="PF04810"/>
    </source>
</evidence>
<dbReference type="PANTHER" id="PTHR13803">
    <property type="entry name" value="SEC24-RELATED PROTEIN"/>
    <property type="match status" value="1"/>
</dbReference>
<feature type="domain" description="Sec23/Sec24 trunk" evidence="11">
    <location>
        <begin position="440"/>
        <end position="683"/>
    </location>
</feature>
<protein>
    <submittedName>
        <fullName evidence="14">SC24D protein</fullName>
    </submittedName>
</protein>
<evidence type="ECO:0000256" key="8">
    <source>
        <dbReference type="SAM" id="MobiDB-lite"/>
    </source>
</evidence>
<feature type="compositionally biased region" description="Polar residues" evidence="8">
    <location>
        <begin position="73"/>
        <end position="82"/>
    </location>
</feature>
<dbReference type="Proteomes" id="UP000565785">
    <property type="component" value="Unassembled WGS sequence"/>
</dbReference>
<dbReference type="EMBL" id="VXBP01010329">
    <property type="protein sequence ID" value="NXO04740.1"/>
    <property type="molecule type" value="Genomic_DNA"/>
</dbReference>
<evidence type="ECO:0000256" key="5">
    <source>
        <dbReference type="ARBA" id="ARBA00022448"/>
    </source>
</evidence>
<dbReference type="GO" id="GO:0005829">
    <property type="term" value="C:cytosol"/>
    <property type="evidence" value="ECO:0007669"/>
    <property type="project" value="UniProtKB-SubCell"/>
</dbReference>
<evidence type="ECO:0000259" key="9">
    <source>
        <dbReference type="Pfam" id="PF00626"/>
    </source>
</evidence>
<name>A0A7L1NZ82_RHICY</name>
<dbReference type="Gene3D" id="1.20.120.730">
    <property type="entry name" value="Sec23/Sec24 helical domain"/>
    <property type="match status" value="1"/>
</dbReference>
<comment type="similarity">
    <text evidence="4">Belongs to the SEC23/SEC24 family. SEC24 subfamily.</text>
</comment>
<evidence type="ECO:0000256" key="6">
    <source>
        <dbReference type="ARBA" id="ARBA00022927"/>
    </source>
</evidence>
<evidence type="ECO:0000256" key="4">
    <source>
        <dbReference type="ARBA" id="ARBA00008334"/>
    </source>
</evidence>
<dbReference type="InterPro" id="IPR050550">
    <property type="entry name" value="SEC23_SEC24_subfamily"/>
</dbReference>
<dbReference type="GO" id="GO:0090110">
    <property type="term" value="P:COPII-coated vesicle cargo loading"/>
    <property type="evidence" value="ECO:0007669"/>
    <property type="project" value="TreeGrafter"/>
</dbReference>
<feature type="domain" description="Sec23/Sec24 beta-sandwich" evidence="13">
    <location>
        <begin position="689"/>
        <end position="772"/>
    </location>
</feature>
<dbReference type="Pfam" id="PF04811">
    <property type="entry name" value="Sec23_trunk"/>
    <property type="match status" value="1"/>
</dbReference>
<keyword evidence="15" id="KW-1185">Reference proteome</keyword>
<feature type="region of interest" description="Disordered" evidence="8">
    <location>
        <begin position="1"/>
        <end position="265"/>
    </location>
</feature>
<dbReference type="InterPro" id="IPR036465">
    <property type="entry name" value="vWFA_dom_sf"/>
</dbReference>
<dbReference type="Pfam" id="PF04810">
    <property type="entry name" value="zf-Sec23_Sec24"/>
    <property type="match status" value="1"/>
</dbReference>
<dbReference type="InterPro" id="IPR007123">
    <property type="entry name" value="Gelsolin-like_dom"/>
</dbReference>
<comment type="caution">
    <text evidence="14">The sequence shown here is derived from an EMBL/GenBank/DDBJ whole genome shotgun (WGS) entry which is preliminary data.</text>
</comment>
<feature type="compositionally biased region" description="Pro residues" evidence="8">
    <location>
        <begin position="96"/>
        <end position="108"/>
    </location>
</feature>
<sequence length="1035" mass="112575">MSQQGYVAAPSYSQSQPGMGGFSAGFGPPNSSVRYGHYGDPNASYSAPQPGAPKAAVPFGSAAPVGPAPPSAHQFSQASFPNGPSAAGQQPHRFQGPPPPSNTGPSYPPCSQQSQAACPNRASTSSAAQLANQLNSMQINSYGPGTAPSSLTASGHPAPFQGPQSPPPVHQQMALPPGSQLPPPASNVNGLCAQPSLPSVARQDGIPGPLPPNPSLQHLSGQPPGPGYHPQQANYGPQMAGSQLSYPGAFPAGPAGPQQKKLDPESIPSPIQVIENDKASRGGQIYATNTRGQIPPLVTTDCVIQDQGHASPRYIRCTTYCFPSSSDVAKQARIPLAAIVQPFAIIPPSETPLYLVNHGESGPIRCNRCKAYMCPFMQFIEGGRRYQCGFCSCVNDVPPFFFQHLDHIGRRVDHYERPELSLGSYEYVATLEYCRNNKPPKPPAYIFMIDVSYRNISSGLVKLICDELKTLLDKLPREEQEESSAIQVGFVTYNKVLHFFNVKSSLAQPQMMVVSDVGEVFVPLLDGFLVSFEESRSVVLNLLDQIPEMFADTNESETIFAPVIQAGMEALKAAERAGKLFIFHSSLPTAEAPGKLRNRDDKKLLNTDKEKTLFQPQTSSYEALARECVANGCCVNLFLFPNQYVDVASMGLVPMRTGGTLYKYSNFQLDVDSRQFLSDLRKDLRKTPGFDAIMRVRTSTGFRATDFFGAIYMNNTTDVEMAAVDCDKAVTVEFKHDDKLNEDSGALIQCAVLYTSVGGQRRLRVHNIGLNCSSQLADVYKSCETDALINFFAKSAFAAVVSQPLKAVRDILVNQTAHMLACYRKSCASPAPVSQLILPDTMKVLPVYMNCLLKSCVLVGRPEIPTDERAHHRQLVMSMGVADTQLLFYPQLLPIHSLDVKSDAVPTAVRCSGERLSEGGAFLLANGLRMFLWLGVSAPPEIIQGLFNVPSFAHISSEATSLPDLDNPLSKRLRLLLERIQSQKPYSMKLTIVKQREQPEMLFQQHLVEDKSMFGGSSYVDFLCCVHKEICQLLS</sequence>
<dbReference type="GO" id="GO:0006886">
    <property type="term" value="P:intracellular protein transport"/>
    <property type="evidence" value="ECO:0007669"/>
    <property type="project" value="InterPro"/>
</dbReference>
<dbReference type="AlphaFoldDB" id="A0A7L1NZ82"/>
<dbReference type="OrthoDB" id="49016at2759"/>
<dbReference type="Gene3D" id="2.30.30.380">
    <property type="entry name" value="Zn-finger domain of Sec23/24"/>
    <property type="match status" value="1"/>
</dbReference>
<proteinExistence type="inferred from homology"/>
<dbReference type="Pfam" id="PF00626">
    <property type="entry name" value="Gelsolin"/>
    <property type="match status" value="1"/>
</dbReference>
<feature type="compositionally biased region" description="Polar residues" evidence="8">
    <location>
        <begin position="1"/>
        <end position="17"/>
    </location>
</feature>
<organism evidence="14 15">
    <name type="scientific">Rhinopomastus cyanomelas</name>
    <name type="common">Common scimitarbill</name>
    <dbReference type="NCBI Taxonomy" id="113115"/>
    <lineage>
        <taxon>Eukaryota</taxon>
        <taxon>Metazoa</taxon>
        <taxon>Chordata</taxon>
        <taxon>Craniata</taxon>
        <taxon>Vertebrata</taxon>
        <taxon>Euteleostomi</taxon>
        <taxon>Archelosauria</taxon>
        <taxon>Archosauria</taxon>
        <taxon>Dinosauria</taxon>
        <taxon>Saurischia</taxon>
        <taxon>Theropoda</taxon>
        <taxon>Coelurosauria</taxon>
        <taxon>Aves</taxon>
        <taxon>Neognathae</taxon>
        <taxon>Neoaves</taxon>
        <taxon>Telluraves</taxon>
        <taxon>Coraciimorphae</taxon>
        <taxon>Bucerotiformes</taxon>
        <taxon>Rhinopomastidae</taxon>
        <taxon>Rhinopomastus</taxon>
    </lineage>
</organism>
<dbReference type="InterPro" id="IPR041742">
    <property type="entry name" value="Sec24-like_trunk_dom"/>
</dbReference>
<dbReference type="PANTHER" id="PTHR13803:SF6">
    <property type="entry name" value="PROTEIN TRANSPORT PROTEIN SEC24D"/>
    <property type="match status" value="1"/>
</dbReference>
<dbReference type="GO" id="GO:0030127">
    <property type="term" value="C:COPII vesicle coat"/>
    <property type="evidence" value="ECO:0007669"/>
    <property type="project" value="InterPro"/>
</dbReference>
<feature type="compositionally biased region" description="Low complexity" evidence="8">
    <location>
        <begin position="247"/>
        <end position="257"/>
    </location>
</feature>
<evidence type="ECO:0000259" key="11">
    <source>
        <dbReference type="Pfam" id="PF04811"/>
    </source>
</evidence>
<dbReference type="InterPro" id="IPR006900">
    <property type="entry name" value="Sec23/24_helical_dom"/>
</dbReference>
<keyword evidence="6" id="KW-0653">Protein transport</keyword>
<accession>A0A7L1NZ82</accession>
<dbReference type="SUPFAM" id="SSF81811">
    <property type="entry name" value="Helical domain of Sec23/24"/>
    <property type="match status" value="1"/>
</dbReference>
<dbReference type="InterPro" id="IPR006895">
    <property type="entry name" value="Znf_Sec23_Sec24"/>
</dbReference>
<dbReference type="FunFam" id="3.40.50.410:FF:000020">
    <property type="entry name" value="protein transport protein Sec24D isoform X1"/>
    <property type="match status" value="1"/>
</dbReference>
<dbReference type="SUPFAM" id="SSF53300">
    <property type="entry name" value="vWA-like"/>
    <property type="match status" value="1"/>
</dbReference>
<evidence type="ECO:0000256" key="2">
    <source>
        <dbReference type="ARBA" id="ARBA00004397"/>
    </source>
</evidence>
<feature type="compositionally biased region" description="Low complexity" evidence="8">
    <location>
        <begin position="55"/>
        <end position="65"/>
    </location>
</feature>
<dbReference type="CDD" id="cd01479">
    <property type="entry name" value="Sec24-like"/>
    <property type="match status" value="1"/>
</dbReference>
<evidence type="ECO:0000313" key="15">
    <source>
        <dbReference type="Proteomes" id="UP000565785"/>
    </source>
</evidence>
<dbReference type="GO" id="GO:0005789">
    <property type="term" value="C:endoplasmic reticulum membrane"/>
    <property type="evidence" value="ECO:0007669"/>
    <property type="project" value="UniProtKB-SubCell"/>
</dbReference>
<dbReference type="SUPFAM" id="SSF81995">
    <property type="entry name" value="beta-sandwich domain of Sec23/24"/>
    <property type="match status" value="2"/>
</dbReference>
<gene>
    <name evidence="14" type="primary">Sec24d</name>
    <name evidence="14" type="ORF">RHICYA_R09329</name>
</gene>
<dbReference type="GO" id="GO:0008270">
    <property type="term" value="F:zinc ion binding"/>
    <property type="evidence" value="ECO:0007669"/>
    <property type="project" value="InterPro"/>
</dbReference>
<dbReference type="InterPro" id="IPR036180">
    <property type="entry name" value="Gelsolin-like_dom_sf"/>
</dbReference>
<evidence type="ECO:0000256" key="1">
    <source>
        <dbReference type="ARBA" id="ARBA00004299"/>
    </source>
</evidence>
<dbReference type="SUPFAM" id="SSF82754">
    <property type="entry name" value="C-terminal, gelsolin-like domain of Sec23/24"/>
    <property type="match status" value="1"/>
</dbReference>
<dbReference type="GO" id="GO:0070971">
    <property type="term" value="C:endoplasmic reticulum exit site"/>
    <property type="evidence" value="ECO:0007669"/>
    <property type="project" value="TreeGrafter"/>
</dbReference>
<dbReference type="Pfam" id="PF08033">
    <property type="entry name" value="Sec23_BS"/>
    <property type="match status" value="1"/>
</dbReference>
<feature type="compositionally biased region" description="Polar residues" evidence="8">
    <location>
        <begin position="110"/>
        <end position="153"/>
    </location>
</feature>
<comment type="subcellular location">
    <subcellularLocation>
        <location evidence="3">Cytoplasm</location>
        <location evidence="3">Cytosol</location>
    </subcellularLocation>
    <subcellularLocation>
        <location evidence="1">Cytoplasmic vesicle</location>
        <location evidence="1">COPII-coated vesicle membrane</location>
        <topology evidence="1">Peripheral membrane protein</topology>
        <orientation evidence="1">Cytoplasmic side</orientation>
    </subcellularLocation>
    <subcellularLocation>
        <location evidence="2">Endoplasmic reticulum membrane</location>
        <topology evidence="2">Peripheral membrane protein</topology>
        <orientation evidence="2">Cytoplasmic side</orientation>
    </subcellularLocation>
</comment>
<evidence type="ECO:0000313" key="14">
    <source>
        <dbReference type="EMBL" id="NXO04740.1"/>
    </source>
</evidence>
<feature type="non-terminal residue" evidence="14">
    <location>
        <position position="1035"/>
    </location>
</feature>
<evidence type="ECO:0000256" key="3">
    <source>
        <dbReference type="ARBA" id="ARBA00004514"/>
    </source>
</evidence>
<dbReference type="GO" id="GO:0000149">
    <property type="term" value="F:SNARE binding"/>
    <property type="evidence" value="ECO:0007669"/>
    <property type="project" value="TreeGrafter"/>
</dbReference>
<feature type="non-terminal residue" evidence="14">
    <location>
        <position position="1"/>
    </location>
</feature>
<dbReference type="Gene3D" id="3.40.50.410">
    <property type="entry name" value="von Willebrand factor, type A domain"/>
    <property type="match status" value="1"/>
</dbReference>
<keyword evidence="5" id="KW-0813">Transport</keyword>
<evidence type="ECO:0000259" key="13">
    <source>
        <dbReference type="Pfam" id="PF08033"/>
    </source>
</evidence>
<evidence type="ECO:0000256" key="7">
    <source>
        <dbReference type="ARBA" id="ARBA00023329"/>
    </source>
</evidence>
<dbReference type="InterPro" id="IPR006896">
    <property type="entry name" value="Sec23/24_trunk_dom"/>
</dbReference>
<feature type="domain" description="Sec23/Sec24 helical" evidence="12">
    <location>
        <begin position="785"/>
        <end position="884"/>
    </location>
</feature>
<feature type="domain" description="Zinc finger Sec23/Sec24-type" evidence="10">
    <location>
        <begin position="363"/>
        <end position="400"/>
    </location>
</feature>
<dbReference type="Gene3D" id="2.60.40.1670">
    <property type="entry name" value="beta-sandwich domain of Sec23/24"/>
    <property type="match status" value="1"/>
</dbReference>
<feature type="domain" description="Gelsolin-like" evidence="9">
    <location>
        <begin position="905"/>
        <end position="975"/>
    </location>
</feature>
<dbReference type="InterPro" id="IPR036175">
    <property type="entry name" value="Sec23/24_helical_dom_sf"/>
</dbReference>
<dbReference type="Gene3D" id="3.40.20.10">
    <property type="entry name" value="Severin"/>
    <property type="match status" value="1"/>
</dbReference>
<reference evidence="14 15" key="1">
    <citation type="submission" date="2019-09" db="EMBL/GenBank/DDBJ databases">
        <title>Bird 10,000 Genomes (B10K) Project - Family phase.</title>
        <authorList>
            <person name="Zhang G."/>
        </authorList>
    </citation>
    <scope>NUCLEOTIDE SEQUENCE [LARGE SCALE GENOMIC DNA]</scope>
    <source>
        <strain evidence="14">B10K-DU-002-35</strain>
        <tissue evidence="14">Muscle</tissue>
    </source>
</reference>
<dbReference type="InterPro" id="IPR029006">
    <property type="entry name" value="ADF-H/Gelsolin-like_dom_sf"/>
</dbReference>
<evidence type="ECO:0000259" key="12">
    <source>
        <dbReference type="Pfam" id="PF04815"/>
    </source>
</evidence>
<dbReference type="FunFam" id="2.30.30.380:FF:000003">
    <property type="entry name" value="SEC24 homolog D, COPII coat complex component"/>
    <property type="match status" value="1"/>
</dbReference>
<keyword evidence="7" id="KW-0968">Cytoplasmic vesicle</keyword>
<dbReference type="FunFam" id="2.60.40.1670:FF:000004">
    <property type="entry name" value="SEC24 homolog D, COPII coat complex component"/>
    <property type="match status" value="1"/>
</dbReference>
<dbReference type="InterPro" id="IPR012990">
    <property type="entry name" value="Beta-sandwich_Sec23_24"/>
</dbReference>
<dbReference type="Pfam" id="PF04815">
    <property type="entry name" value="Sec23_helical"/>
    <property type="match status" value="1"/>
</dbReference>